<protein>
    <submittedName>
        <fullName evidence="8">MFS transporter</fullName>
    </submittedName>
</protein>
<feature type="transmembrane region" description="Helical" evidence="7">
    <location>
        <begin position="12"/>
        <end position="29"/>
    </location>
</feature>
<evidence type="ECO:0000256" key="1">
    <source>
        <dbReference type="ARBA" id="ARBA00004651"/>
    </source>
</evidence>
<dbReference type="Proteomes" id="UP001589798">
    <property type="component" value="Unassembled WGS sequence"/>
</dbReference>
<evidence type="ECO:0000256" key="7">
    <source>
        <dbReference type="SAM" id="Phobius"/>
    </source>
</evidence>
<feature type="transmembrane region" description="Helical" evidence="7">
    <location>
        <begin position="307"/>
        <end position="330"/>
    </location>
</feature>
<evidence type="ECO:0000256" key="4">
    <source>
        <dbReference type="ARBA" id="ARBA00022692"/>
    </source>
</evidence>
<dbReference type="EMBL" id="JBHLWK010000012">
    <property type="protein sequence ID" value="MFC0204600.1"/>
    <property type="molecule type" value="Genomic_DNA"/>
</dbReference>
<accession>A0ABV6CV41</accession>
<feature type="transmembrane region" description="Helical" evidence="7">
    <location>
        <begin position="49"/>
        <end position="66"/>
    </location>
</feature>
<evidence type="ECO:0000256" key="5">
    <source>
        <dbReference type="ARBA" id="ARBA00022989"/>
    </source>
</evidence>
<proteinExistence type="predicted"/>
<dbReference type="Gene3D" id="1.20.1250.20">
    <property type="entry name" value="MFS general substrate transporter like domains"/>
    <property type="match status" value="1"/>
</dbReference>
<dbReference type="InterPro" id="IPR010290">
    <property type="entry name" value="TM_effector"/>
</dbReference>
<dbReference type="Pfam" id="PF05977">
    <property type="entry name" value="MFS_3"/>
    <property type="match status" value="1"/>
</dbReference>
<evidence type="ECO:0000256" key="6">
    <source>
        <dbReference type="ARBA" id="ARBA00023136"/>
    </source>
</evidence>
<keyword evidence="4 7" id="KW-0812">Transmembrane</keyword>
<comment type="subcellular location">
    <subcellularLocation>
        <location evidence="1">Cell membrane</location>
        <topology evidence="1">Multi-pass membrane protein</topology>
    </subcellularLocation>
</comment>
<organism evidence="8 9">
    <name type="scientific">Novosphingobium soli</name>
    <dbReference type="NCBI Taxonomy" id="574956"/>
    <lineage>
        <taxon>Bacteria</taxon>
        <taxon>Pseudomonadati</taxon>
        <taxon>Pseudomonadota</taxon>
        <taxon>Alphaproteobacteria</taxon>
        <taxon>Sphingomonadales</taxon>
        <taxon>Sphingomonadaceae</taxon>
        <taxon>Novosphingobium</taxon>
    </lineage>
</organism>
<name>A0ABV6CV41_9SPHN</name>
<evidence type="ECO:0000256" key="2">
    <source>
        <dbReference type="ARBA" id="ARBA00022448"/>
    </source>
</evidence>
<feature type="transmembrane region" description="Helical" evidence="7">
    <location>
        <begin position="221"/>
        <end position="240"/>
    </location>
</feature>
<dbReference type="SUPFAM" id="SSF103473">
    <property type="entry name" value="MFS general substrate transporter"/>
    <property type="match status" value="1"/>
</dbReference>
<feature type="transmembrane region" description="Helical" evidence="7">
    <location>
        <begin position="252"/>
        <end position="271"/>
    </location>
</feature>
<evidence type="ECO:0000313" key="9">
    <source>
        <dbReference type="Proteomes" id="UP001589798"/>
    </source>
</evidence>
<feature type="transmembrane region" description="Helical" evidence="7">
    <location>
        <begin position="78"/>
        <end position="98"/>
    </location>
</feature>
<feature type="transmembrane region" description="Helical" evidence="7">
    <location>
        <begin position="373"/>
        <end position="391"/>
    </location>
</feature>
<feature type="transmembrane region" description="Helical" evidence="7">
    <location>
        <begin position="283"/>
        <end position="301"/>
    </location>
</feature>
<keyword evidence="2" id="KW-0813">Transport</keyword>
<reference evidence="8 9" key="1">
    <citation type="submission" date="2024-09" db="EMBL/GenBank/DDBJ databases">
        <authorList>
            <person name="Sun Q."/>
            <person name="Mori K."/>
        </authorList>
    </citation>
    <scope>NUCLEOTIDE SEQUENCE [LARGE SCALE GENOMIC DNA]</scope>
    <source>
        <strain evidence="8 9">CCM 7706</strain>
    </source>
</reference>
<keyword evidence="9" id="KW-1185">Reference proteome</keyword>
<dbReference type="CDD" id="cd06173">
    <property type="entry name" value="MFS_MefA_like"/>
    <property type="match status" value="1"/>
</dbReference>
<dbReference type="InterPro" id="IPR036259">
    <property type="entry name" value="MFS_trans_sf"/>
</dbReference>
<feature type="transmembrane region" description="Helical" evidence="7">
    <location>
        <begin position="342"/>
        <end position="361"/>
    </location>
</feature>
<dbReference type="RefSeq" id="WP_379487358.1">
    <property type="nucleotide sequence ID" value="NZ_JBHLWK010000012.1"/>
</dbReference>
<sequence length="401" mass="42072">MSILLRPLRQRTFALLWGATLLSNLGFWIQDLTMGWLIAGLTDSPSLVALVPAAGMLPTFLFSLPAGAFGDAVDRRRFLITVQVLFVVLLVVFAVLVGLGRLEIWGVIGFAFLHGTLAAVSAPTRQAILPSIVDAENVRGAVMLSAVGYNGSRAVGPMLGGLILAAFGPVAAIASYAVSCLAVGAVIYAWRNPHAPAGRLRIYAQSGEGLRYVWSNPGMRLSLLLTALYFLAIAPLWAFAPLIGKQFAQGDTRIFGLFLMALGLGAVTGGLNRKLTSQTRFGFVLAAGSVFSAVALAIIALSHSMPLTLAGFFIAGLGWISVSGGINSHMLLAARADYRSRVIAMVMIVFSGGLGLGSFLWGQLAQHLGLAESFLLGAVALAALGMAAYLIDRTAQLSTPA</sequence>
<keyword evidence="3" id="KW-1003">Cell membrane</keyword>
<evidence type="ECO:0000256" key="3">
    <source>
        <dbReference type="ARBA" id="ARBA00022475"/>
    </source>
</evidence>
<comment type="caution">
    <text evidence="8">The sequence shown here is derived from an EMBL/GenBank/DDBJ whole genome shotgun (WGS) entry which is preliminary data.</text>
</comment>
<feature type="transmembrane region" description="Helical" evidence="7">
    <location>
        <begin position="173"/>
        <end position="191"/>
    </location>
</feature>
<evidence type="ECO:0000313" key="8">
    <source>
        <dbReference type="EMBL" id="MFC0204600.1"/>
    </source>
</evidence>
<keyword evidence="5 7" id="KW-1133">Transmembrane helix</keyword>
<dbReference type="PANTHER" id="PTHR23513">
    <property type="entry name" value="INTEGRAL MEMBRANE EFFLUX PROTEIN-RELATED"/>
    <property type="match status" value="1"/>
</dbReference>
<gene>
    <name evidence="8" type="ORF">ACFFJC_09980</name>
</gene>
<dbReference type="PANTHER" id="PTHR23513:SF11">
    <property type="entry name" value="STAPHYLOFERRIN A TRANSPORTER"/>
    <property type="match status" value="1"/>
</dbReference>
<keyword evidence="6 7" id="KW-0472">Membrane</keyword>